<dbReference type="Pfam" id="PF22124">
    <property type="entry name" value="Glyco_hydro_95_cat"/>
    <property type="match status" value="1"/>
</dbReference>
<accession>A0ABY7WJG1</accession>
<dbReference type="PANTHER" id="PTHR31084:SF0">
    <property type="entry name" value="ALPHA-L-FUCOSIDASE 2"/>
    <property type="match status" value="1"/>
</dbReference>
<evidence type="ECO:0000313" key="4">
    <source>
        <dbReference type="EMBL" id="WDF69323.1"/>
    </source>
</evidence>
<dbReference type="EMBL" id="CP117880">
    <property type="protein sequence ID" value="WDF69323.1"/>
    <property type="molecule type" value="Genomic_DNA"/>
</dbReference>
<dbReference type="InterPro" id="IPR008928">
    <property type="entry name" value="6-hairpin_glycosidase_sf"/>
</dbReference>
<feature type="signal peptide" evidence="1">
    <location>
        <begin position="1"/>
        <end position="20"/>
    </location>
</feature>
<evidence type="ECO:0000313" key="5">
    <source>
        <dbReference type="Proteomes" id="UP001221558"/>
    </source>
</evidence>
<gene>
    <name evidence="4" type="ORF">PQ465_02810</name>
</gene>
<reference evidence="4 5" key="1">
    <citation type="submission" date="2023-02" db="EMBL/GenBank/DDBJ databases">
        <title>Genome sequence of Sphingobacterium sp. KACC 22765.</title>
        <authorList>
            <person name="Kim S."/>
            <person name="Heo J."/>
            <person name="Kwon S.-W."/>
        </authorList>
    </citation>
    <scope>NUCLEOTIDE SEQUENCE [LARGE SCALE GENOMIC DNA]</scope>
    <source>
        <strain evidence="4 5">KACC 22765</strain>
    </source>
</reference>
<feature type="domain" description="Glycosyl hydrolase family 95 catalytic" evidence="3">
    <location>
        <begin position="265"/>
        <end position="597"/>
    </location>
</feature>
<evidence type="ECO:0008006" key="6">
    <source>
        <dbReference type="Google" id="ProtNLM"/>
    </source>
</evidence>
<sequence>MKIVFILMLKMATLVGYVVAQESFPVKPLGKTIYSGVFTGNGLLGTMTYIKAKDAVRIDIGRTDVYDHRVNRESALFDKARLPIGHFEIALPDTICAAAGDIAYRSGQATATIETAKSSLHIKMLTLAHRNLIYIELSSSRGQVLPSDWSWIAEDAQSPRMAFGYVAKPDNYQTNPKGVLEKNNDVSVYKQPLLAGGGYATAWKSLRRANKVCYLVSVGYSKQSDQYVDEAIDAINSFPINRLDDEIATHQQSWKNYYAKSTLRIPDVQLQQFYNMQLYKLASATGEDKPAMDLQGPWTAATPWPAYWHNLNIQLAYSPVFTANHLEIAGSLMQLLDREQENLAGNVPEPYRYNSAAIGRSSSPDLISPVFLELGKEDYNWEDGRKELGNLTWIMHSYYKYYRYSMDSKAYDRLFPLLKRAVNYYLHLLEKDTTGKYHIAVRTHSPEYPGSYHYDSNYDLSILQWGLTALISLDKERGGKDPLHKKWTEVLANLRDYPQDESGFMIAKDLPYAQSHRHYSHLMMIYPFYLVNWDQPENRDLISRSIAHWQSKTSALQGYSFSGAASMYAMMGKGDDALRSLHTLLTKYVKPNTLYAETGPVIETPLAAMSTVQELCLQYWDGKVRVFPAIPSTWKEVYFENFLTDGAFLISARRKEGKNIHVKILSKEGGEIQIDPNLTGNVSWSSAQKNVKLLKHENARYVFFMPKGSEVVLFRD</sequence>
<dbReference type="Pfam" id="PF21307">
    <property type="entry name" value="Glyco_hydro_95_C"/>
    <property type="match status" value="1"/>
</dbReference>
<feature type="domain" description="Alpha fucosidase A-like C-terminal" evidence="2">
    <location>
        <begin position="621"/>
        <end position="710"/>
    </location>
</feature>
<dbReference type="Gene3D" id="1.50.10.10">
    <property type="match status" value="1"/>
</dbReference>
<dbReference type="InterPro" id="IPR054363">
    <property type="entry name" value="GH95_cat"/>
</dbReference>
<dbReference type="Proteomes" id="UP001221558">
    <property type="component" value="Chromosome"/>
</dbReference>
<protein>
    <recommendedName>
        <fullName evidence="6">Alpha-L-fucosidase</fullName>
    </recommendedName>
</protein>
<keyword evidence="5" id="KW-1185">Reference proteome</keyword>
<dbReference type="RefSeq" id="WP_274268047.1">
    <property type="nucleotide sequence ID" value="NZ_CP117880.1"/>
</dbReference>
<proteinExistence type="predicted"/>
<dbReference type="InterPro" id="IPR049053">
    <property type="entry name" value="AFCA-like_C"/>
</dbReference>
<evidence type="ECO:0000259" key="3">
    <source>
        <dbReference type="Pfam" id="PF22124"/>
    </source>
</evidence>
<keyword evidence="1" id="KW-0732">Signal</keyword>
<dbReference type="InterPro" id="IPR012341">
    <property type="entry name" value="6hp_glycosidase-like_sf"/>
</dbReference>
<evidence type="ECO:0000259" key="2">
    <source>
        <dbReference type="Pfam" id="PF21307"/>
    </source>
</evidence>
<dbReference type="SUPFAM" id="SSF48208">
    <property type="entry name" value="Six-hairpin glycosidases"/>
    <property type="match status" value="1"/>
</dbReference>
<feature type="chain" id="PRO_5045387129" description="Alpha-L-fucosidase" evidence="1">
    <location>
        <begin position="21"/>
        <end position="716"/>
    </location>
</feature>
<name>A0ABY7WJG1_9SPHI</name>
<organism evidence="4 5">
    <name type="scientific">Sphingobacterium oryzagri</name>
    <dbReference type="NCBI Taxonomy" id="3025669"/>
    <lineage>
        <taxon>Bacteria</taxon>
        <taxon>Pseudomonadati</taxon>
        <taxon>Bacteroidota</taxon>
        <taxon>Sphingobacteriia</taxon>
        <taxon>Sphingobacteriales</taxon>
        <taxon>Sphingobacteriaceae</taxon>
        <taxon>Sphingobacterium</taxon>
    </lineage>
</organism>
<dbReference type="PANTHER" id="PTHR31084">
    <property type="entry name" value="ALPHA-L-FUCOSIDASE 2"/>
    <property type="match status" value="1"/>
</dbReference>
<evidence type="ECO:0000256" key="1">
    <source>
        <dbReference type="SAM" id="SignalP"/>
    </source>
</evidence>